<feature type="region of interest" description="Disordered" evidence="1">
    <location>
        <begin position="45"/>
        <end position="114"/>
    </location>
</feature>
<evidence type="ECO:0000313" key="2">
    <source>
        <dbReference type="EMBL" id="CAD6448471.1"/>
    </source>
</evidence>
<dbReference type="EMBL" id="CAJHIA010000032">
    <property type="protein sequence ID" value="CAD6448471.1"/>
    <property type="molecule type" value="Genomic_DNA"/>
</dbReference>
<proteinExistence type="predicted"/>
<dbReference type="AlphaFoldDB" id="A0A8H2ZS13"/>
<evidence type="ECO:0000313" key="3">
    <source>
        <dbReference type="Proteomes" id="UP000624404"/>
    </source>
</evidence>
<accession>A0A8H2ZS13</accession>
<keyword evidence="3" id="KW-1185">Reference proteome</keyword>
<name>A0A8H2ZS13_9HELO</name>
<feature type="compositionally biased region" description="Basic and acidic residues" evidence="1">
    <location>
        <begin position="102"/>
        <end position="114"/>
    </location>
</feature>
<gene>
    <name evidence="2" type="ORF">SCLTRI_LOCUS8263</name>
</gene>
<feature type="compositionally biased region" description="Low complexity" evidence="1">
    <location>
        <begin position="66"/>
        <end position="85"/>
    </location>
</feature>
<reference evidence="2" key="1">
    <citation type="submission" date="2020-10" db="EMBL/GenBank/DDBJ databases">
        <authorList>
            <person name="Kusch S."/>
        </authorList>
    </citation>
    <scope>NUCLEOTIDE SEQUENCE</scope>
    <source>
        <strain evidence="2">SwB9</strain>
    </source>
</reference>
<protein>
    <submittedName>
        <fullName evidence="2">792a3bb7-62e1-4ef4-b6eb-3d99bb50ab35</fullName>
    </submittedName>
</protein>
<organism evidence="2 3">
    <name type="scientific">Sclerotinia trifoliorum</name>
    <dbReference type="NCBI Taxonomy" id="28548"/>
    <lineage>
        <taxon>Eukaryota</taxon>
        <taxon>Fungi</taxon>
        <taxon>Dikarya</taxon>
        <taxon>Ascomycota</taxon>
        <taxon>Pezizomycotina</taxon>
        <taxon>Leotiomycetes</taxon>
        <taxon>Helotiales</taxon>
        <taxon>Sclerotiniaceae</taxon>
        <taxon>Sclerotinia</taxon>
    </lineage>
</organism>
<dbReference type="OrthoDB" id="3552861at2759"/>
<sequence length="150" mass="17492">MYQGIPPEWLIQISLITSLSHQSFYNILQVFVQRSHTIPLRMGNITSHHHHDHHGSRTDSCLSRNTRSTSSSPICRSRSTRAASTPRKFLGRRSRSLNASHKVREQNIQESEPRPPIRIGYPYYEEVTLLAEKDEKRHKRHILRRSMKSA</sequence>
<dbReference type="Proteomes" id="UP000624404">
    <property type="component" value="Unassembled WGS sequence"/>
</dbReference>
<evidence type="ECO:0000256" key="1">
    <source>
        <dbReference type="SAM" id="MobiDB-lite"/>
    </source>
</evidence>
<comment type="caution">
    <text evidence="2">The sequence shown here is derived from an EMBL/GenBank/DDBJ whole genome shotgun (WGS) entry which is preliminary data.</text>
</comment>